<dbReference type="InterPro" id="IPR000873">
    <property type="entry name" value="AMP-dep_synth/lig_dom"/>
</dbReference>
<evidence type="ECO:0000256" key="1">
    <source>
        <dbReference type="ARBA" id="ARBA00006432"/>
    </source>
</evidence>
<protein>
    <recommendedName>
        <fullName evidence="3">AMP-dependent synthetase/ligase domain-containing protein</fullName>
    </recommendedName>
</protein>
<dbReference type="SUPFAM" id="SSF56801">
    <property type="entry name" value="Acetyl-CoA synthetase-like"/>
    <property type="match status" value="1"/>
</dbReference>
<dbReference type="EMBL" id="BARV01013426">
    <property type="protein sequence ID" value="GAI22464.1"/>
    <property type="molecule type" value="Genomic_DNA"/>
</dbReference>
<dbReference type="PANTHER" id="PTHR24096">
    <property type="entry name" value="LONG-CHAIN-FATTY-ACID--COA LIGASE"/>
    <property type="match status" value="1"/>
</dbReference>
<feature type="domain" description="AMP-dependent synthetase/ligase" evidence="3">
    <location>
        <begin position="2"/>
        <end position="100"/>
    </location>
</feature>
<keyword evidence="2" id="KW-0436">Ligase</keyword>
<comment type="caution">
    <text evidence="4">The sequence shown here is derived from an EMBL/GenBank/DDBJ whole genome shotgun (WGS) entry which is preliminary data.</text>
</comment>
<proteinExistence type="inferred from homology"/>
<dbReference type="GO" id="GO:0016405">
    <property type="term" value="F:CoA-ligase activity"/>
    <property type="evidence" value="ECO:0007669"/>
    <property type="project" value="TreeGrafter"/>
</dbReference>
<reference evidence="4" key="1">
    <citation type="journal article" date="2014" name="Front. Microbiol.">
        <title>High frequency of phylogenetically diverse reductive dehalogenase-homologous genes in deep subseafloor sedimentary metagenomes.</title>
        <authorList>
            <person name="Kawai M."/>
            <person name="Futagami T."/>
            <person name="Toyoda A."/>
            <person name="Takaki Y."/>
            <person name="Nishi S."/>
            <person name="Hori S."/>
            <person name="Arai W."/>
            <person name="Tsubouchi T."/>
            <person name="Morono Y."/>
            <person name="Uchiyama I."/>
            <person name="Ito T."/>
            <person name="Fujiyama A."/>
            <person name="Inagaki F."/>
            <person name="Takami H."/>
        </authorList>
    </citation>
    <scope>NUCLEOTIDE SEQUENCE</scope>
    <source>
        <strain evidence="4">Expedition CK06-06</strain>
    </source>
</reference>
<evidence type="ECO:0000259" key="3">
    <source>
        <dbReference type="Pfam" id="PF00501"/>
    </source>
</evidence>
<comment type="similarity">
    <text evidence="1">Belongs to the ATP-dependent AMP-binding enzyme family.</text>
</comment>
<dbReference type="AlphaFoldDB" id="X1NV02"/>
<feature type="non-terminal residue" evidence="4">
    <location>
        <position position="115"/>
    </location>
</feature>
<sequence length="115" mass="12364">MAPDDIGTISYTGGPTNRPQGVTLSHHNLVSEAIISADGFQQTDKDNVMLFALPMYHMFGLGSALLTSVYKGSTVVIVSGTGRSITSFLETIERERGTIILLELLYNLSRQSGAT</sequence>
<dbReference type="Pfam" id="PF00501">
    <property type="entry name" value="AMP-binding"/>
    <property type="match status" value="1"/>
</dbReference>
<dbReference type="PANTHER" id="PTHR24096:SF149">
    <property type="entry name" value="AMP-BINDING DOMAIN-CONTAINING PROTEIN-RELATED"/>
    <property type="match status" value="1"/>
</dbReference>
<evidence type="ECO:0000256" key="2">
    <source>
        <dbReference type="ARBA" id="ARBA00022598"/>
    </source>
</evidence>
<organism evidence="4">
    <name type="scientific">marine sediment metagenome</name>
    <dbReference type="NCBI Taxonomy" id="412755"/>
    <lineage>
        <taxon>unclassified sequences</taxon>
        <taxon>metagenomes</taxon>
        <taxon>ecological metagenomes</taxon>
    </lineage>
</organism>
<evidence type="ECO:0000313" key="4">
    <source>
        <dbReference type="EMBL" id="GAI22464.1"/>
    </source>
</evidence>
<dbReference type="Gene3D" id="3.40.50.980">
    <property type="match status" value="2"/>
</dbReference>
<accession>X1NV02</accession>
<name>X1NV02_9ZZZZ</name>
<gene>
    <name evidence="4" type="ORF">S06H3_24251</name>
</gene>